<dbReference type="PANTHER" id="PTHR43415:SF3">
    <property type="entry name" value="GNAT-FAMILY ACETYLTRANSFERASE"/>
    <property type="match status" value="1"/>
</dbReference>
<dbReference type="EMBL" id="JAACJL010000031">
    <property type="protein sequence ID" value="KAF4616555.1"/>
    <property type="molecule type" value="Genomic_DNA"/>
</dbReference>
<reference evidence="2 3" key="1">
    <citation type="submission" date="2019-12" db="EMBL/GenBank/DDBJ databases">
        <authorList>
            <person name="Floudas D."/>
            <person name="Bentzer J."/>
            <person name="Ahren D."/>
            <person name="Johansson T."/>
            <person name="Persson P."/>
            <person name="Tunlid A."/>
        </authorList>
    </citation>
    <scope>NUCLEOTIDE SEQUENCE [LARGE SCALE GENOMIC DNA]</scope>
    <source>
        <strain evidence="2 3">CBS 102.39</strain>
    </source>
</reference>
<dbReference type="AlphaFoldDB" id="A0A8H4QTR2"/>
<evidence type="ECO:0000313" key="2">
    <source>
        <dbReference type="EMBL" id="KAF4616555.1"/>
    </source>
</evidence>
<accession>A0A8H4QTR2</accession>
<dbReference type="CDD" id="cd04301">
    <property type="entry name" value="NAT_SF"/>
    <property type="match status" value="1"/>
</dbReference>
<proteinExistence type="predicted"/>
<dbReference type="InterPro" id="IPR000182">
    <property type="entry name" value="GNAT_dom"/>
</dbReference>
<protein>
    <recommendedName>
        <fullName evidence="1">N-acetyltransferase domain-containing protein</fullName>
    </recommendedName>
</protein>
<name>A0A8H4QTR2_9AGAR</name>
<dbReference type="PANTHER" id="PTHR43415">
    <property type="entry name" value="SPERMIDINE N(1)-ACETYLTRANSFERASE"/>
    <property type="match status" value="1"/>
</dbReference>
<evidence type="ECO:0000313" key="3">
    <source>
        <dbReference type="Proteomes" id="UP000521872"/>
    </source>
</evidence>
<comment type="caution">
    <text evidence="2">The sequence shown here is derived from an EMBL/GenBank/DDBJ whole genome shotgun (WGS) entry which is preliminary data.</text>
</comment>
<dbReference type="SUPFAM" id="SSF55729">
    <property type="entry name" value="Acyl-CoA N-acyltransferases (Nat)"/>
    <property type="match status" value="1"/>
</dbReference>
<sequence length="196" mass="22785">MFDLNCGIRLRAFQGPPTADIDNILSMYNNTQVAPLITELLMVPRGQKLKDSFKESIENEAEMFCIIETIPNAPGVSENYGLQFVGMTALWHNRERGQRHCSFSIVLMPQFWNKGYGTEITKFMVDHAFFQLNMHRLSLEVYEGNDRAVALYEKQGFVVEGRQRKALWRNGKWRDVILMGILFEEWEERRSRGVTT</sequence>
<dbReference type="GO" id="GO:0016747">
    <property type="term" value="F:acyltransferase activity, transferring groups other than amino-acyl groups"/>
    <property type="evidence" value="ECO:0007669"/>
    <property type="project" value="InterPro"/>
</dbReference>
<feature type="domain" description="N-acetyltransferase" evidence="1">
    <location>
        <begin position="8"/>
        <end position="184"/>
    </location>
</feature>
<dbReference type="Pfam" id="PF13302">
    <property type="entry name" value="Acetyltransf_3"/>
    <property type="match status" value="1"/>
</dbReference>
<evidence type="ECO:0000259" key="1">
    <source>
        <dbReference type="PROSITE" id="PS51186"/>
    </source>
</evidence>
<gene>
    <name evidence="2" type="ORF">D9613_008551</name>
</gene>
<organism evidence="2 3">
    <name type="scientific">Agrocybe pediades</name>
    <dbReference type="NCBI Taxonomy" id="84607"/>
    <lineage>
        <taxon>Eukaryota</taxon>
        <taxon>Fungi</taxon>
        <taxon>Dikarya</taxon>
        <taxon>Basidiomycota</taxon>
        <taxon>Agaricomycotina</taxon>
        <taxon>Agaricomycetes</taxon>
        <taxon>Agaricomycetidae</taxon>
        <taxon>Agaricales</taxon>
        <taxon>Agaricineae</taxon>
        <taxon>Strophariaceae</taxon>
        <taxon>Agrocybe</taxon>
    </lineage>
</organism>
<dbReference type="InterPro" id="IPR016181">
    <property type="entry name" value="Acyl_CoA_acyltransferase"/>
</dbReference>
<keyword evidence="3" id="KW-1185">Reference proteome</keyword>
<dbReference type="PROSITE" id="PS51186">
    <property type="entry name" value="GNAT"/>
    <property type="match status" value="1"/>
</dbReference>
<dbReference type="Proteomes" id="UP000521872">
    <property type="component" value="Unassembled WGS sequence"/>
</dbReference>
<dbReference type="Gene3D" id="3.40.630.30">
    <property type="match status" value="1"/>
</dbReference>